<evidence type="ECO:0000313" key="3">
    <source>
        <dbReference type="EMBL" id="MFC4652850.1"/>
    </source>
</evidence>
<keyword evidence="2" id="KW-0472">Membrane</keyword>
<comment type="caution">
    <text evidence="3">The sequence shown here is derived from an EMBL/GenBank/DDBJ whole genome shotgun (WGS) entry which is preliminary data.</text>
</comment>
<feature type="region of interest" description="Disordered" evidence="1">
    <location>
        <begin position="597"/>
        <end position="620"/>
    </location>
</feature>
<organism evidence="3 4">
    <name type="scientific">Lactococcus nasutitermitis</name>
    <dbReference type="NCBI Taxonomy" id="1652957"/>
    <lineage>
        <taxon>Bacteria</taxon>
        <taxon>Bacillati</taxon>
        <taxon>Bacillota</taxon>
        <taxon>Bacilli</taxon>
        <taxon>Lactobacillales</taxon>
        <taxon>Streptococcaceae</taxon>
        <taxon>Lactococcus</taxon>
    </lineage>
</organism>
<evidence type="ECO:0000256" key="1">
    <source>
        <dbReference type="SAM" id="MobiDB-lite"/>
    </source>
</evidence>
<keyword evidence="4" id="KW-1185">Reference proteome</keyword>
<dbReference type="Pfam" id="PF13306">
    <property type="entry name" value="LRR_5"/>
    <property type="match status" value="2"/>
</dbReference>
<dbReference type="PANTHER" id="PTHR47819">
    <property type="entry name" value="DENTIN SIALOPHOSPHOPROTEIN"/>
    <property type="match status" value="1"/>
</dbReference>
<dbReference type="EMBL" id="JBHSGD010000005">
    <property type="protein sequence ID" value="MFC4652850.1"/>
    <property type="molecule type" value="Genomic_DNA"/>
</dbReference>
<feature type="region of interest" description="Disordered" evidence="1">
    <location>
        <begin position="274"/>
        <end position="475"/>
    </location>
</feature>
<accession>A0ABV9JH91</accession>
<evidence type="ECO:0000256" key="2">
    <source>
        <dbReference type="SAM" id="Phobius"/>
    </source>
</evidence>
<dbReference type="InterPro" id="IPR032675">
    <property type="entry name" value="LRR_dom_sf"/>
</dbReference>
<feature type="compositionally biased region" description="Polar residues" evidence="1">
    <location>
        <begin position="274"/>
        <end position="335"/>
    </location>
</feature>
<dbReference type="RefSeq" id="WP_213533174.1">
    <property type="nucleotide sequence ID" value="NZ_BOVQ01000001.1"/>
</dbReference>
<feature type="region of interest" description="Disordered" evidence="1">
    <location>
        <begin position="806"/>
        <end position="843"/>
    </location>
</feature>
<proteinExistence type="predicted"/>
<name>A0ABV9JH91_9LACT</name>
<gene>
    <name evidence="3" type="ORF">ACFO26_07990</name>
</gene>
<feature type="compositionally biased region" description="Basic residues" evidence="1">
    <location>
        <begin position="823"/>
        <end position="836"/>
    </location>
</feature>
<keyword evidence="2" id="KW-1133">Transmembrane helix</keyword>
<dbReference type="PANTHER" id="PTHR47819:SF1">
    <property type="entry name" value="DENTIN SIALOPHOSPHOPROTEIN"/>
    <property type="match status" value="1"/>
</dbReference>
<reference evidence="4" key="1">
    <citation type="journal article" date="2019" name="Int. J. Syst. Evol. Microbiol.">
        <title>The Global Catalogue of Microorganisms (GCM) 10K type strain sequencing project: providing services to taxonomists for standard genome sequencing and annotation.</title>
        <authorList>
            <consortium name="The Broad Institute Genomics Platform"/>
            <consortium name="The Broad Institute Genome Sequencing Center for Infectious Disease"/>
            <person name="Wu L."/>
            <person name="Ma J."/>
        </authorList>
    </citation>
    <scope>NUCLEOTIDE SEQUENCE [LARGE SCALE GENOMIC DNA]</scope>
    <source>
        <strain evidence="4">CCUG 63287</strain>
    </source>
</reference>
<dbReference type="Gene3D" id="3.80.10.10">
    <property type="entry name" value="Ribonuclease Inhibitor"/>
    <property type="match status" value="2"/>
</dbReference>
<sequence>MSKYMAPKIVVGLGLLTLQTFPAGKCNCGFTPLIAHAASNTSSYTDSQNVVYTLDLTGKTATVSSYTGEAGANIVIPDKLVVNGIDYSITSIGSYAFSNTGIQSVIIGNNVTDISTSAFQTTTAYPNYYKQALTKVILGQNVQTIKTDAFAGNAITQIEFPKGLTKIATRAFANNFLTEVSFGSNLIEISSKAFQSNTIQRITFANDANTLINSEAFSGSPVISLTLGAGVTWTSDALNKVSPFFNQLSDMPATGIRIVSIDSKGMIQKSWINSVTTGETEQENVDTSSGTESFSENDNQVPQSDANSPTSESLENTSDVSNSDNPNTSEISDTVKNMDMPEVSDTSEISSGPEGSDTAEVSDTEKAPDTTKSSDTVEVPNTSDNSDITEVPDTAEIQDTVDIPDTLEIPNAAETSDMEEIPNTSDNSDITEVPDTAETQDAVDIPDTLEIPNISETSDMEEIPNTSDTSDITEVPDAVDIPDTLEIPNVAETSDMEEIPNMSDNSDITEVPDTAETQDAVDIPDTLEIPNISETSDITEIPNVSDNSNTTEVPDIVNIPDTLEIPNISETSDMKEIPNMPDNSDTTEVPDTVEIQNTSDNSEIPNMPDNSETTGISNTVETPDTVRNLEMPNNTDMTEAPDISENLDILGLPNMVENTNMAKVPEVVKDLEIISSDTFGKKDITLPRERISDKAVDSIVLTKETKFIPQKKVKKQDGDIATTVIRGKNDIKKNYTIQIISCKYFKIVKDSKLRNFQIFHKEKLGSKYIPEQNLDNKSFLSFQNNKTTKMDNNQMEKSNDYVGKGISGVNQNEKNGGTSGLKSPHKLSKQNSHKKFNINGKLHSGKKAKTSKINVSLVFGGITFILGILLGRVMQKFSKNKKEI</sequence>
<protein>
    <submittedName>
        <fullName evidence="3">Leucine-rich repeat protein</fullName>
    </submittedName>
</protein>
<feature type="compositionally biased region" description="Polar residues" evidence="1">
    <location>
        <begin position="370"/>
        <end position="388"/>
    </location>
</feature>
<dbReference type="Proteomes" id="UP001595987">
    <property type="component" value="Unassembled WGS sequence"/>
</dbReference>
<dbReference type="InterPro" id="IPR026906">
    <property type="entry name" value="LRR_5"/>
</dbReference>
<evidence type="ECO:0000313" key="4">
    <source>
        <dbReference type="Proteomes" id="UP001595987"/>
    </source>
</evidence>
<feature type="transmembrane region" description="Helical" evidence="2">
    <location>
        <begin position="853"/>
        <end position="874"/>
    </location>
</feature>
<keyword evidence="2" id="KW-0812">Transmembrane</keyword>